<dbReference type="Proteomes" id="UP001348265">
    <property type="component" value="Unassembled WGS sequence"/>
</dbReference>
<sequence>MCDTGYQRPEDHDGSCGAWKRTGIHWNAEWEGAFEEAALQRHAFVQAVPVENPGWKPHTVFEHINGGGLCKGCWMKHQNSHTQHDVDENTGACASCVKAQQRRGPLTRTPEGKEFMCEECRITFRRWHEQYVHSERRDPDKRLYRTELEVAREDAKTSAT</sequence>
<gene>
    <name evidence="1" type="ORF">RB636_04225</name>
</gene>
<keyword evidence="2" id="KW-1185">Reference proteome</keyword>
<accession>A0ABU7WLL4</accession>
<reference evidence="1 2" key="1">
    <citation type="submission" date="2023-08" db="EMBL/GenBank/DDBJ databases">
        <authorList>
            <person name="Sharma P."/>
            <person name="Verma V."/>
            <person name="Mohan M.K."/>
            <person name="Dubey A.K."/>
        </authorList>
    </citation>
    <scope>NUCLEOTIDE SEQUENCE [LARGE SCALE GENOMIC DNA]</scope>
    <source>
        <strain evidence="1 2">ADP4</strain>
    </source>
</reference>
<dbReference type="EMBL" id="JAVFKM010000002">
    <property type="protein sequence ID" value="MEF3112407.1"/>
    <property type="molecule type" value="Genomic_DNA"/>
</dbReference>
<protein>
    <recommendedName>
        <fullName evidence="3">C2H2-type domain-containing protein</fullName>
    </recommendedName>
</protein>
<evidence type="ECO:0000313" key="1">
    <source>
        <dbReference type="EMBL" id="MEF3112407.1"/>
    </source>
</evidence>
<evidence type="ECO:0000313" key="2">
    <source>
        <dbReference type="Proteomes" id="UP001348265"/>
    </source>
</evidence>
<evidence type="ECO:0008006" key="3">
    <source>
        <dbReference type="Google" id="ProtNLM"/>
    </source>
</evidence>
<proteinExistence type="predicted"/>
<organism evidence="1 2">
    <name type="scientific">Streptomyces chrestomyceticus</name>
    <dbReference type="NCBI Taxonomy" id="68185"/>
    <lineage>
        <taxon>Bacteria</taxon>
        <taxon>Bacillati</taxon>
        <taxon>Actinomycetota</taxon>
        <taxon>Actinomycetes</taxon>
        <taxon>Kitasatosporales</taxon>
        <taxon>Streptomycetaceae</taxon>
        <taxon>Streptomyces</taxon>
    </lineage>
</organism>
<comment type="caution">
    <text evidence="1">The sequence shown here is derived from an EMBL/GenBank/DDBJ whole genome shotgun (WGS) entry which is preliminary data.</text>
</comment>
<dbReference type="RefSeq" id="WP_331785404.1">
    <property type="nucleotide sequence ID" value="NZ_JAVFKM010000002.1"/>
</dbReference>
<name>A0ABU7WLL4_9ACTN</name>